<sequence length="197" mass="21501">MEKAVTRPAAKADAPAVARLLMMAWPIESFLAMSPGMTEDMLAEIITGYVEAEDTLYSYRNNIVAVDGGKIAGTICGYDGAMYEVLKRPVLDDFSRRFPSEDSSFGNVTETEAGEFYIDSAGVDPGARGLGIGSMLFKAILEKASGLGFRKAGLIVDFDNPKAEALYLRLGFRHVGYRDFFGHSMKHMQKNLHGIQG</sequence>
<keyword evidence="2" id="KW-0012">Acyltransferase</keyword>
<dbReference type="EMBL" id="JADIMK010000001">
    <property type="protein sequence ID" value="MBO8454792.1"/>
    <property type="molecule type" value="Genomic_DNA"/>
</dbReference>
<dbReference type="Pfam" id="PF00583">
    <property type="entry name" value="Acetyltransf_1"/>
    <property type="match status" value="1"/>
</dbReference>
<dbReference type="PROSITE" id="PS51186">
    <property type="entry name" value="GNAT"/>
    <property type="match status" value="1"/>
</dbReference>
<feature type="domain" description="N-acetyltransferase" evidence="3">
    <location>
        <begin position="4"/>
        <end position="193"/>
    </location>
</feature>
<dbReference type="CDD" id="cd04301">
    <property type="entry name" value="NAT_SF"/>
    <property type="match status" value="1"/>
</dbReference>
<gene>
    <name evidence="4" type="ORF">IAC08_00085</name>
</gene>
<dbReference type="SUPFAM" id="SSF55729">
    <property type="entry name" value="Acyl-CoA N-acyltransferases (Nat)"/>
    <property type="match status" value="1"/>
</dbReference>
<dbReference type="Proteomes" id="UP000823617">
    <property type="component" value="Unassembled WGS sequence"/>
</dbReference>
<proteinExistence type="predicted"/>
<dbReference type="InterPro" id="IPR050832">
    <property type="entry name" value="Bact_Acetyltransf"/>
</dbReference>
<protein>
    <submittedName>
        <fullName evidence="4">GNAT family N-acetyltransferase</fullName>
    </submittedName>
</protein>
<dbReference type="AlphaFoldDB" id="A0A9D9HJ56"/>
<keyword evidence="1" id="KW-0808">Transferase</keyword>
<organism evidence="4 5">
    <name type="scientific">Candidatus Cryptobacteroides intestinigallinarum</name>
    <dbReference type="NCBI Taxonomy" id="2840767"/>
    <lineage>
        <taxon>Bacteria</taxon>
        <taxon>Pseudomonadati</taxon>
        <taxon>Bacteroidota</taxon>
        <taxon>Bacteroidia</taxon>
        <taxon>Bacteroidales</taxon>
        <taxon>Candidatus Cryptobacteroides</taxon>
    </lineage>
</organism>
<evidence type="ECO:0000313" key="4">
    <source>
        <dbReference type="EMBL" id="MBO8454792.1"/>
    </source>
</evidence>
<reference evidence="4" key="1">
    <citation type="submission" date="2020-10" db="EMBL/GenBank/DDBJ databases">
        <authorList>
            <person name="Gilroy R."/>
        </authorList>
    </citation>
    <scope>NUCLEOTIDE SEQUENCE</scope>
    <source>
        <strain evidence="4">B1-3475</strain>
    </source>
</reference>
<name>A0A9D9HJ56_9BACT</name>
<dbReference type="GO" id="GO:0016747">
    <property type="term" value="F:acyltransferase activity, transferring groups other than amino-acyl groups"/>
    <property type="evidence" value="ECO:0007669"/>
    <property type="project" value="InterPro"/>
</dbReference>
<accession>A0A9D9HJ56</accession>
<reference evidence="4" key="2">
    <citation type="journal article" date="2021" name="PeerJ">
        <title>Extensive microbial diversity within the chicken gut microbiome revealed by metagenomics and culture.</title>
        <authorList>
            <person name="Gilroy R."/>
            <person name="Ravi A."/>
            <person name="Getino M."/>
            <person name="Pursley I."/>
            <person name="Horton D.L."/>
            <person name="Alikhan N.F."/>
            <person name="Baker D."/>
            <person name="Gharbi K."/>
            <person name="Hall N."/>
            <person name="Watson M."/>
            <person name="Adriaenssens E.M."/>
            <person name="Foster-Nyarko E."/>
            <person name="Jarju S."/>
            <person name="Secka A."/>
            <person name="Antonio M."/>
            <person name="Oren A."/>
            <person name="Chaudhuri R.R."/>
            <person name="La Ragione R."/>
            <person name="Hildebrand F."/>
            <person name="Pallen M.J."/>
        </authorList>
    </citation>
    <scope>NUCLEOTIDE SEQUENCE</scope>
    <source>
        <strain evidence="4">B1-3475</strain>
    </source>
</reference>
<evidence type="ECO:0000256" key="2">
    <source>
        <dbReference type="ARBA" id="ARBA00023315"/>
    </source>
</evidence>
<evidence type="ECO:0000256" key="1">
    <source>
        <dbReference type="ARBA" id="ARBA00022679"/>
    </source>
</evidence>
<dbReference type="InterPro" id="IPR016181">
    <property type="entry name" value="Acyl_CoA_acyltransferase"/>
</dbReference>
<evidence type="ECO:0000313" key="5">
    <source>
        <dbReference type="Proteomes" id="UP000823617"/>
    </source>
</evidence>
<comment type="caution">
    <text evidence="4">The sequence shown here is derived from an EMBL/GenBank/DDBJ whole genome shotgun (WGS) entry which is preliminary data.</text>
</comment>
<evidence type="ECO:0000259" key="3">
    <source>
        <dbReference type="PROSITE" id="PS51186"/>
    </source>
</evidence>
<dbReference type="InterPro" id="IPR000182">
    <property type="entry name" value="GNAT_dom"/>
</dbReference>
<dbReference type="Gene3D" id="3.40.630.30">
    <property type="match status" value="1"/>
</dbReference>
<dbReference type="PANTHER" id="PTHR43877">
    <property type="entry name" value="AMINOALKYLPHOSPHONATE N-ACETYLTRANSFERASE-RELATED-RELATED"/>
    <property type="match status" value="1"/>
</dbReference>